<organism evidence="1 2">
    <name type="scientific">Candidatus Methanomarinus sp</name>
    <dbReference type="NCBI Taxonomy" id="3386244"/>
    <lineage>
        <taxon>Archaea</taxon>
        <taxon>Methanobacteriati</taxon>
        <taxon>Methanobacteriota</taxon>
        <taxon>Stenosarchaea group</taxon>
        <taxon>Methanomicrobia</taxon>
        <taxon>Methanosarcinales</taxon>
        <taxon>ANME-2 cluster</taxon>
        <taxon>Candidatus Methanocomedenaceae</taxon>
        <taxon>Candidatus Methanomarinus</taxon>
    </lineage>
</organism>
<evidence type="ECO:0000313" key="2">
    <source>
        <dbReference type="Proteomes" id="UP000315423"/>
    </source>
</evidence>
<accession>A0AC61SAS9</accession>
<comment type="caution">
    <text evidence="1">The sequence shown here is derived from an EMBL/GenBank/DDBJ whole genome shotgun (WGS) entry which is preliminary data.</text>
</comment>
<reference evidence="1" key="1">
    <citation type="submission" date="2018-09" db="EMBL/GenBank/DDBJ databases">
        <title>A genomic encyclopedia of anaerobic methanotrophic archaea.</title>
        <authorList>
            <person name="Skennerton C.T."/>
            <person name="Chadwick G.L."/>
            <person name="Laso-Perez R."/>
            <person name="Leu A.O."/>
            <person name="Speth D.R."/>
            <person name="Yu H."/>
            <person name="Morgan-Lang C."/>
            <person name="Hatzenpichler R."/>
            <person name="Goudeau D."/>
            <person name="Malmstrom R."/>
            <person name="Woyke T."/>
            <person name="Hallam S."/>
            <person name="Tyson G.W."/>
            <person name="Wegener G."/>
            <person name="Boetius A."/>
            <person name="Orphan V.J."/>
        </authorList>
    </citation>
    <scope>NUCLEOTIDE SEQUENCE</scope>
    <source>
        <strain evidence="1">CONS3730D10UFb2</strain>
    </source>
</reference>
<sequence length="191" mass="20228">MIEFDLVIVGVGGQGAILSSDIVGLAAVNSGVPVQASETHGMAQRGGSVENHVRIGLTYGSLIPKRQADCILGLEPVEALRAVDYLSSGGVIVVNTNPILPITALSGACEYPDVDMMINELRNYCKELVAVDANSIAKQAGHPLTANVVMIGALSKFIPLSVEKLEESIRRLVPPKTVDVNIEAFRLGRLQ</sequence>
<dbReference type="EMBL" id="QYBA01000130">
    <property type="protein sequence ID" value="TKY91789.1"/>
    <property type="molecule type" value="Genomic_DNA"/>
</dbReference>
<name>A0AC61SAS9_9EURY</name>
<gene>
    <name evidence="1" type="ORF">C5S46_03985</name>
</gene>
<evidence type="ECO:0000313" key="1">
    <source>
        <dbReference type="EMBL" id="TKY91789.1"/>
    </source>
</evidence>
<proteinExistence type="predicted"/>
<protein>
    <submittedName>
        <fullName evidence="1">Indolepyruvate oxidoreductase subunit beta</fullName>
    </submittedName>
</protein>
<dbReference type="Proteomes" id="UP000315423">
    <property type="component" value="Unassembled WGS sequence"/>
</dbReference>